<organism evidence="3">
    <name type="scientific">Loxocorone allax</name>
    <name type="common">Goblet worm</name>
    <name type="synonym">Loxosomella allax</name>
    <dbReference type="NCBI Taxonomy" id="393181"/>
    <lineage>
        <taxon>Eukaryota</taxon>
        <taxon>Metazoa</taxon>
        <taxon>Spiralia</taxon>
        <taxon>Lophotrochozoa</taxon>
        <taxon>Entoprocta</taxon>
        <taxon>Loxosomatidae</taxon>
        <taxon>Loxocorone</taxon>
    </lineage>
</organism>
<feature type="transmembrane region" description="Helical" evidence="1">
    <location>
        <begin position="20"/>
        <end position="36"/>
    </location>
</feature>
<evidence type="ECO:0000313" key="3">
    <source>
        <dbReference type="EMBL" id="BAG12581.1"/>
    </source>
</evidence>
<sequence>MSVFFLSLICMMPLLSHPLPLGFCVLFISCFASMILSKFFASWFGYSLFLVFVGGVLVMFSYVAALSPNLSGFNFNFFFGLGVCFFIINFILVNLFDLSSFLGFFSYDYFGSSKLLSLVSGLFFYKNILLMLFLLIMLLGTMMMVVKICYYYGGPLRPFYMKYV</sequence>
<feature type="transmembrane region" description="Helical" evidence="1">
    <location>
        <begin position="77"/>
        <end position="107"/>
    </location>
</feature>
<feature type="signal peptide" evidence="2">
    <location>
        <begin position="1"/>
        <end position="16"/>
    </location>
</feature>
<keyword evidence="2" id="KW-0732">Signal</keyword>
<reference evidence="3" key="1">
    <citation type="journal article" date="2008" name="Mol. Phylogenet. Evol.">
        <title>Complete nucleotide sequences of mitochondrial genomes of two solitary entoprocts, Loxocorone allax and Loxosomella aloxiata: Implications for lophotrochozoan phylogeny.</title>
        <authorList>
            <person name="Yokobori S."/>
            <person name="Iseto T."/>
            <person name="Asakawa S."/>
            <person name="Sasaki T."/>
            <person name="Shimizu N."/>
            <person name="Yamagishi A."/>
            <person name="Oshima T."/>
            <person name="Hirose E."/>
        </authorList>
    </citation>
    <scope>NUCLEOTIDE SEQUENCE</scope>
</reference>
<keyword evidence="1" id="KW-0812">Transmembrane</keyword>
<dbReference type="AlphaFoldDB" id="B1B1W6"/>
<dbReference type="EMBL" id="AB264799">
    <property type="protein sequence ID" value="BAG12581.1"/>
    <property type="molecule type" value="Genomic_DNA"/>
</dbReference>
<proteinExistence type="predicted"/>
<name>B1B1W6_LOXAA</name>
<feature type="transmembrane region" description="Helical" evidence="1">
    <location>
        <begin position="43"/>
        <end position="65"/>
    </location>
</feature>
<keyword evidence="1" id="KW-0472">Membrane</keyword>
<feature type="chain" id="PRO_5002761523" evidence="2">
    <location>
        <begin position="17"/>
        <end position="164"/>
    </location>
</feature>
<keyword evidence="1" id="KW-1133">Transmembrane helix</keyword>
<keyword evidence="3" id="KW-0496">Mitochondrion</keyword>
<evidence type="ECO:0000256" key="2">
    <source>
        <dbReference type="SAM" id="SignalP"/>
    </source>
</evidence>
<protein>
    <submittedName>
        <fullName evidence="3">NADH dehydrogenase subunit 6</fullName>
    </submittedName>
</protein>
<geneLocation type="mitochondrion" evidence="3"/>
<evidence type="ECO:0000256" key="1">
    <source>
        <dbReference type="SAM" id="Phobius"/>
    </source>
</evidence>
<gene>
    <name evidence="3" type="primary">nad6</name>
</gene>
<feature type="transmembrane region" description="Helical" evidence="1">
    <location>
        <begin position="128"/>
        <end position="153"/>
    </location>
</feature>
<accession>B1B1W6</accession>